<reference evidence="4" key="1">
    <citation type="submission" date="2018-06" db="EMBL/GenBank/DDBJ databases">
        <authorList>
            <person name="Zhirakovskaya E."/>
        </authorList>
    </citation>
    <scope>NUCLEOTIDE SEQUENCE</scope>
</reference>
<feature type="compositionally biased region" description="Basic residues" evidence="1">
    <location>
        <begin position="179"/>
        <end position="188"/>
    </location>
</feature>
<name>A0A3B0YPH3_9ZZZZ</name>
<evidence type="ECO:0000259" key="2">
    <source>
        <dbReference type="Pfam" id="PF01551"/>
    </source>
</evidence>
<feature type="region of interest" description="Disordered" evidence="1">
    <location>
        <begin position="177"/>
        <end position="199"/>
    </location>
</feature>
<dbReference type="AlphaFoldDB" id="A0A3B0YPH3"/>
<evidence type="ECO:0000313" key="4">
    <source>
        <dbReference type="EMBL" id="VAW78600.1"/>
    </source>
</evidence>
<organism evidence="4">
    <name type="scientific">hydrothermal vent metagenome</name>
    <dbReference type="NCBI Taxonomy" id="652676"/>
    <lineage>
        <taxon>unclassified sequences</taxon>
        <taxon>metagenomes</taxon>
        <taxon>ecological metagenomes</taxon>
    </lineage>
</organism>
<gene>
    <name evidence="4" type="ORF">MNBD_GAMMA12-3163</name>
</gene>
<dbReference type="PANTHER" id="PTHR21666:SF285">
    <property type="entry name" value="M23 FAMILY METALLOPEPTIDASE"/>
    <property type="match status" value="1"/>
</dbReference>
<proteinExistence type="predicted"/>
<accession>A0A3B0YPH3</accession>
<dbReference type="Gene3D" id="2.60.40.1590">
    <property type="entry name" value="Peptidoglycan hydrolase domains"/>
    <property type="match status" value="1"/>
</dbReference>
<evidence type="ECO:0000259" key="3">
    <source>
        <dbReference type="Pfam" id="PF18421"/>
    </source>
</evidence>
<dbReference type="InterPro" id="IPR040487">
    <property type="entry name" value="Peptidase_M23_N"/>
</dbReference>
<dbReference type="GO" id="GO:0004222">
    <property type="term" value="F:metalloendopeptidase activity"/>
    <property type="evidence" value="ECO:0007669"/>
    <property type="project" value="TreeGrafter"/>
</dbReference>
<dbReference type="PANTHER" id="PTHR21666">
    <property type="entry name" value="PEPTIDASE-RELATED"/>
    <property type="match status" value="1"/>
</dbReference>
<dbReference type="FunFam" id="2.70.70.10:FF:000019">
    <property type="entry name" value="M23 family peptidase"/>
    <property type="match status" value="1"/>
</dbReference>
<feature type="region of interest" description="Disordered" evidence="1">
    <location>
        <begin position="288"/>
        <end position="307"/>
    </location>
</feature>
<dbReference type="CDD" id="cd12797">
    <property type="entry name" value="M23_peptidase"/>
    <property type="match status" value="1"/>
</dbReference>
<evidence type="ECO:0000256" key="1">
    <source>
        <dbReference type="SAM" id="MobiDB-lite"/>
    </source>
</evidence>
<dbReference type="EMBL" id="UOFL01000159">
    <property type="protein sequence ID" value="VAW78600.1"/>
    <property type="molecule type" value="Genomic_DNA"/>
</dbReference>
<dbReference type="Pfam" id="PF18421">
    <property type="entry name" value="Peptidase_M23_N"/>
    <property type="match status" value="1"/>
</dbReference>
<dbReference type="SUPFAM" id="SSF51261">
    <property type="entry name" value="Duplicated hybrid motif"/>
    <property type="match status" value="1"/>
</dbReference>
<dbReference type="InterPro" id="IPR016047">
    <property type="entry name" value="M23ase_b-sheet_dom"/>
</dbReference>
<feature type="domain" description="Peptidase family M23 N-terminal" evidence="3">
    <location>
        <begin position="33"/>
        <end position="111"/>
    </location>
</feature>
<dbReference type="InterPro" id="IPR050570">
    <property type="entry name" value="Cell_wall_metabolism_enzyme"/>
</dbReference>
<dbReference type="Gene3D" id="2.70.70.10">
    <property type="entry name" value="Glucose Permease (Domain IIA)"/>
    <property type="match status" value="1"/>
</dbReference>
<sequence>MHTLTKLISGLLFASTLLSHSVLQAAVMHQVNAVPGGVVVIRLDKVKTRQAPTARFIKRKIMVTRKSATDPYWYAVIGVPLSVKPGQYKLLVTARTRSGSYIKKAYPFKISYKKYRAQYIKIKNKRKVNPYKRDLTRIFAEYKVIKKAYSQWTPKSKVPLKFDPPVRGRFSGSYGSRRFFNKKPRKPHSGMDIAAPKGRPVRAPAKGRVITIGHYFFNGKTIFLDHGQGLITLYSHINKIKVKPGQHIARGQIIGTVGKTGRATGPHLHWTVRLNGTSVDPALFMHRRYNRQSSTRKRRRRRKSNRH</sequence>
<dbReference type="Pfam" id="PF01551">
    <property type="entry name" value="Peptidase_M23"/>
    <property type="match status" value="1"/>
</dbReference>
<dbReference type="InterPro" id="IPR011055">
    <property type="entry name" value="Dup_hybrid_motif"/>
</dbReference>
<protein>
    <submittedName>
        <fullName evidence="4">Membrane proteins related to metalloendopeptidases</fullName>
    </submittedName>
</protein>
<feature type="domain" description="M23ase beta-sheet core" evidence="2">
    <location>
        <begin position="187"/>
        <end position="281"/>
    </location>
</feature>